<dbReference type="AlphaFoldDB" id="A0A7C1BFZ0"/>
<keyword evidence="1" id="KW-1133">Transmembrane helix</keyword>
<evidence type="ECO:0000313" key="2">
    <source>
        <dbReference type="EMBL" id="HDM90208.1"/>
    </source>
</evidence>
<dbReference type="Proteomes" id="UP000885931">
    <property type="component" value="Unassembled WGS sequence"/>
</dbReference>
<dbReference type="PANTHER" id="PTHR37309">
    <property type="entry name" value="SLR0284 PROTEIN"/>
    <property type="match status" value="1"/>
</dbReference>
<dbReference type="Pfam" id="PF04020">
    <property type="entry name" value="Phage_holin_4_2"/>
    <property type="match status" value="1"/>
</dbReference>
<sequence>MRGLLIRWLVNALALGFTSWIIKGIEVSGVVPIFVACLVLGILNAVLRPILFFLTLPLNVLTFGIFTFVINGFLLMITSKVVNGFYVSGFWSAFVGAILLSIISTFLSFLVGD</sequence>
<feature type="transmembrane region" description="Helical" evidence="1">
    <location>
        <begin position="89"/>
        <end position="111"/>
    </location>
</feature>
<feature type="transmembrane region" description="Helical" evidence="1">
    <location>
        <begin position="20"/>
        <end position="43"/>
    </location>
</feature>
<dbReference type="EMBL" id="DRBW01000129">
    <property type="protein sequence ID" value="HDM90208.1"/>
    <property type="molecule type" value="Genomic_DNA"/>
</dbReference>
<gene>
    <name evidence="2" type="ORF">ENG67_03255</name>
</gene>
<evidence type="ECO:0000256" key="1">
    <source>
        <dbReference type="SAM" id="Phobius"/>
    </source>
</evidence>
<keyword evidence="1" id="KW-0812">Transmembrane</keyword>
<feature type="transmembrane region" description="Helical" evidence="1">
    <location>
        <begin position="50"/>
        <end position="77"/>
    </location>
</feature>
<protein>
    <submittedName>
        <fullName evidence="2">Phage holin family protein</fullName>
    </submittedName>
</protein>
<reference evidence="2" key="1">
    <citation type="journal article" date="2020" name="mSystems">
        <title>Genome- and Community-Level Interaction Insights into Carbon Utilization and Element Cycling Functions of Hydrothermarchaeota in Hydrothermal Sediment.</title>
        <authorList>
            <person name="Zhou Z."/>
            <person name="Liu Y."/>
            <person name="Xu W."/>
            <person name="Pan J."/>
            <person name="Luo Z.H."/>
            <person name="Li M."/>
        </authorList>
    </citation>
    <scope>NUCLEOTIDE SEQUENCE [LARGE SCALE GENOMIC DNA]</scope>
    <source>
        <strain evidence="2">HyVt-237</strain>
    </source>
</reference>
<proteinExistence type="predicted"/>
<keyword evidence="1" id="KW-0472">Membrane</keyword>
<dbReference type="PANTHER" id="PTHR37309:SF1">
    <property type="entry name" value="SLR0284 PROTEIN"/>
    <property type="match status" value="1"/>
</dbReference>
<organism evidence="2">
    <name type="scientific">candidate division WOR-3 bacterium</name>
    <dbReference type="NCBI Taxonomy" id="2052148"/>
    <lineage>
        <taxon>Bacteria</taxon>
        <taxon>Bacteria division WOR-3</taxon>
    </lineage>
</organism>
<name>A0A7C1BFZ0_UNCW3</name>
<dbReference type="InterPro" id="IPR007165">
    <property type="entry name" value="Phage_holin_4_2"/>
</dbReference>
<accession>A0A7C1BFZ0</accession>
<comment type="caution">
    <text evidence="2">The sequence shown here is derived from an EMBL/GenBank/DDBJ whole genome shotgun (WGS) entry which is preliminary data.</text>
</comment>